<accession>A0A6S6T4T2</accession>
<evidence type="ECO:0000313" key="2">
    <source>
        <dbReference type="EMBL" id="CAA6818171.1"/>
    </source>
</evidence>
<evidence type="ECO:0000256" key="1">
    <source>
        <dbReference type="SAM" id="Coils"/>
    </source>
</evidence>
<proteinExistence type="predicted"/>
<reference evidence="2" key="1">
    <citation type="submission" date="2020-01" db="EMBL/GenBank/DDBJ databases">
        <authorList>
            <person name="Meier V. D."/>
            <person name="Meier V D."/>
        </authorList>
    </citation>
    <scope>NUCLEOTIDE SEQUENCE</scope>
    <source>
        <strain evidence="2">HLG_WM_MAG_01</strain>
    </source>
</reference>
<gene>
    <name evidence="2" type="ORF">HELGO_WM41781</name>
</gene>
<protein>
    <submittedName>
        <fullName evidence="2">Uncharacterized protein</fullName>
    </submittedName>
</protein>
<organism evidence="2">
    <name type="scientific">uncultured Sulfurovum sp</name>
    <dbReference type="NCBI Taxonomy" id="269237"/>
    <lineage>
        <taxon>Bacteria</taxon>
        <taxon>Pseudomonadati</taxon>
        <taxon>Campylobacterota</taxon>
        <taxon>Epsilonproteobacteria</taxon>
        <taxon>Campylobacterales</taxon>
        <taxon>Sulfurovaceae</taxon>
        <taxon>Sulfurovum</taxon>
        <taxon>environmental samples</taxon>
    </lineage>
</organism>
<sequence length="310" mass="34757">MAYKLKMDPNDLASMTYKKYVDFCKKEVVKAAKFGETEVVILSDFEFSCKNVGTLILMGKLSGPLLKFYKKQKKERSQEKDFAKGSCVFDKDELGNPVMNIALNDGKGKPSKMLKNGKALFKKIGMTPNIFKGDMLESVKDGDLAEEEVGVIKGQVDDENDHQAMAQIIRQYKKTYGVVVAQIVPMLSNKEAATTLNSSHLELAKRLFALSSSVQNKFTEITKGGRKKHQEFHDKVVAKHDQVRKIAGAVKKILADNADIEIGVKGMEESLKKDIKTLMSELKAHDTKIREYEAAIREKVKERGLKFGKK</sequence>
<feature type="coiled-coil region" evidence="1">
    <location>
        <begin position="275"/>
        <end position="302"/>
    </location>
</feature>
<keyword evidence="1" id="KW-0175">Coiled coil</keyword>
<name>A0A6S6T4T2_9BACT</name>
<dbReference type="EMBL" id="CACVAS010000106">
    <property type="protein sequence ID" value="CAA6818171.1"/>
    <property type="molecule type" value="Genomic_DNA"/>
</dbReference>
<dbReference type="AlphaFoldDB" id="A0A6S6T4T2"/>